<reference evidence="1 2" key="1">
    <citation type="submission" date="2024-09" db="EMBL/GenBank/DDBJ databases">
        <title>The Natural Products Discovery Center: Release of the First 8490 Sequenced Strains for Exploring Actinobacteria Biosynthetic Diversity.</title>
        <authorList>
            <person name="Kalkreuter E."/>
            <person name="Kautsar S.A."/>
            <person name="Yang D."/>
            <person name="Bader C.D."/>
            <person name="Teijaro C.N."/>
            <person name="Fluegel L."/>
            <person name="Davis C.M."/>
            <person name="Simpson J.R."/>
            <person name="Lauterbach L."/>
            <person name="Steele A.D."/>
            <person name="Gui C."/>
            <person name="Meng S."/>
            <person name="Li G."/>
            <person name="Viehrig K."/>
            <person name="Ye F."/>
            <person name="Su P."/>
            <person name="Kiefer A.F."/>
            <person name="Nichols A."/>
            <person name="Cepeda A.J."/>
            <person name="Yan W."/>
            <person name="Fan B."/>
            <person name="Jiang Y."/>
            <person name="Adhikari A."/>
            <person name="Zheng C.-J."/>
            <person name="Schuster L."/>
            <person name="Cowan T.M."/>
            <person name="Smanski M.J."/>
            <person name="Chevrette M.G."/>
            <person name="De Carvalho L.P.S."/>
            <person name="Shen B."/>
        </authorList>
    </citation>
    <scope>NUCLEOTIDE SEQUENCE [LARGE SCALE GENOMIC DNA]</scope>
    <source>
        <strain evidence="1 2">NPDC058328</strain>
    </source>
</reference>
<evidence type="ECO:0000313" key="1">
    <source>
        <dbReference type="EMBL" id="MFF1275145.1"/>
    </source>
</evidence>
<comment type="caution">
    <text evidence="1">The sequence shown here is derived from an EMBL/GenBank/DDBJ whole genome shotgun (WGS) entry which is preliminary data.</text>
</comment>
<dbReference type="Proteomes" id="UP001601627">
    <property type="component" value="Unassembled WGS sequence"/>
</dbReference>
<dbReference type="RefSeq" id="WP_388235501.1">
    <property type="nucleotide sequence ID" value="NZ_JBHVZQ010000013.1"/>
</dbReference>
<gene>
    <name evidence="1" type="ORF">ACFVZC_17285</name>
</gene>
<evidence type="ECO:0000313" key="2">
    <source>
        <dbReference type="Proteomes" id="UP001601627"/>
    </source>
</evidence>
<proteinExistence type="predicted"/>
<dbReference type="EMBL" id="JBHVZQ010000013">
    <property type="protein sequence ID" value="MFF1275145.1"/>
    <property type="molecule type" value="Genomic_DNA"/>
</dbReference>
<sequence length="60" mass="6385">MTIRLHVAFGRQFVFAGELHSSGEALDVPEATALALLKSGLVLPADGDWRGVTPGNQHTE</sequence>
<accession>A0ABW6Q7W4</accession>
<organism evidence="1 2">
    <name type="scientific">Streptomyces marokkonensis</name>
    <dbReference type="NCBI Taxonomy" id="324855"/>
    <lineage>
        <taxon>Bacteria</taxon>
        <taxon>Bacillati</taxon>
        <taxon>Actinomycetota</taxon>
        <taxon>Actinomycetes</taxon>
        <taxon>Kitasatosporales</taxon>
        <taxon>Streptomycetaceae</taxon>
        <taxon>Streptomyces</taxon>
    </lineage>
</organism>
<protein>
    <submittedName>
        <fullName evidence="1">Uncharacterized protein</fullName>
    </submittedName>
</protein>
<name>A0ABW6Q7W4_9ACTN</name>
<keyword evidence="2" id="KW-1185">Reference proteome</keyword>